<dbReference type="InterPro" id="IPR016156">
    <property type="entry name" value="FAD/NAD-linked_Rdtase_dimer_sf"/>
</dbReference>
<gene>
    <name evidence="6" type="ORF">Ctaglu_01050</name>
</gene>
<evidence type="ECO:0000256" key="3">
    <source>
        <dbReference type="ARBA" id="ARBA00022827"/>
    </source>
</evidence>
<evidence type="ECO:0000259" key="4">
    <source>
        <dbReference type="Pfam" id="PF07992"/>
    </source>
</evidence>
<dbReference type="SUPFAM" id="SSF51905">
    <property type="entry name" value="FAD/NAD(P)-binding domain"/>
    <property type="match status" value="1"/>
</dbReference>
<feature type="domain" description="NADH-rubredoxin oxidoreductase C-terminal" evidence="5">
    <location>
        <begin position="312"/>
        <end position="377"/>
    </location>
</feature>
<accession>A0A401UG78</accession>
<proteinExistence type="predicted"/>
<dbReference type="InterPro" id="IPR050260">
    <property type="entry name" value="FAD-bd_OxRdtase"/>
</dbReference>
<reference evidence="6 7" key="1">
    <citation type="submission" date="2018-11" db="EMBL/GenBank/DDBJ databases">
        <title>Genome sequencing and assembly of Clostridium tagluense strain A121.</title>
        <authorList>
            <person name="Murakami T."/>
            <person name="Segawa T."/>
            <person name="Shcherbakova V.A."/>
            <person name="Mori H."/>
            <person name="Yoshimura Y."/>
        </authorList>
    </citation>
    <scope>NUCLEOTIDE SEQUENCE [LARGE SCALE GENOMIC DNA]</scope>
    <source>
        <strain evidence="6 7">A121</strain>
    </source>
</reference>
<evidence type="ECO:0000313" key="6">
    <source>
        <dbReference type="EMBL" id="GCD08482.1"/>
    </source>
</evidence>
<keyword evidence="3" id="KW-0274">FAD</keyword>
<dbReference type="PANTHER" id="PTHR43429:SF3">
    <property type="entry name" value="NITRITE REDUCTASE [NAD(P)H]"/>
    <property type="match status" value="1"/>
</dbReference>
<dbReference type="AlphaFoldDB" id="A0A401UG78"/>
<dbReference type="GO" id="GO:0016491">
    <property type="term" value="F:oxidoreductase activity"/>
    <property type="evidence" value="ECO:0007669"/>
    <property type="project" value="InterPro"/>
</dbReference>
<evidence type="ECO:0000256" key="2">
    <source>
        <dbReference type="ARBA" id="ARBA00022630"/>
    </source>
</evidence>
<dbReference type="Gene3D" id="3.30.390.30">
    <property type="match status" value="1"/>
</dbReference>
<dbReference type="PANTHER" id="PTHR43429">
    <property type="entry name" value="PYRIDINE NUCLEOTIDE-DISULFIDE OXIDOREDUCTASE DOMAIN-CONTAINING"/>
    <property type="match status" value="1"/>
</dbReference>
<evidence type="ECO:0000259" key="5">
    <source>
        <dbReference type="Pfam" id="PF18267"/>
    </source>
</evidence>
<keyword evidence="2" id="KW-0285">Flavoprotein</keyword>
<dbReference type="InterPro" id="IPR023753">
    <property type="entry name" value="FAD/NAD-binding_dom"/>
</dbReference>
<dbReference type="Proteomes" id="UP000287872">
    <property type="component" value="Unassembled WGS sequence"/>
</dbReference>
<dbReference type="Gene3D" id="3.50.50.60">
    <property type="entry name" value="FAD/NAD(P)-binding domain"/>
    <property type="match status" value="2"/>
</dbReference>
<evidence type="ECO:0000256" key="1">
    <source>
        <dbReference type="ARBA" id="ARBA00001974"/>
    </source>
</evidence>
<dbReference type="InterPro" id="IPR036188">
    <property type="entry name" value="FAD/NAD-bd_sf"/>
</dbReference>
<dbReference type="RefSeq" id="WP_124997352.1">
    <property type="nucleotide sequence ID" value="NZ_BHYK01000001.1"/>
</dbReference>
<comment type="cofactor">
    <cofactor evidence="1">
        <name>FAD</name>
        <dbReference type="ChEBI" id="CHEBI:57692"/>
    </cofactor>
</comment>
<comment type="caution">
    <text evidence="6">The sequence shown here is derived from an EMBL/GenBank/DDBJ whole genome shotgun (WGS) entry which is preliminary data.</text>
</comment>
<feature type="domain" description="FAD/NAD(P)-binding" evidence="4">
    <location>
        <begin position="1"/>
        <end position="290"/>
    </location>
</feature>
<protein>
    <submittedName>
        <fullName evidence="6">Nitrate reductase subunit beta</fullName>
    </submittedName>
</protein>
<dbReference type="InterPro" id="IPR041575">
    <property type="entry name" value="Rubredoxin_C"/>
</dbReference>
<dbReference type="PRINTS" id="PR00368">
    <property type="entry name" value="FADPNR"/>
</dbReference>
<evidence type="ECO:0000313" key="7">
    <source>
        <dbReference type="Proteomes" id="UP000287872"/>
    </source>
</evidence>
<keyword evidence="7" id="KW-1185">Reference proteome</keyword>
<dbReference type="PRINTS" id="PR00411">
    <property type="entry name" value="PNDRDTASEI"/>
</dbReference>
<organism evidence="6 7">
    <name type="scientific">Clostridium tagluense</name>
    <dbReference type="NCBI Taxonomy" id="360422"/>
    <lineage>
        <taxon>Bacteria</taxon>
        <taxon>Bacillati</taxon>
        <taxon>Bacillota</taxon>
        <taxon>Clostridia</taxon>
        <taxon>Eubacteriales</taxon>
        <taxon>Clostridiaceae</taxon>
        <taxon>Clostridium</taxon>
    </lineage>
</organism>
<name>A0A401UG78_9CLOT</name>
<sequence length="406" mass="44948">MKYVIIGASAAGINAAKTLRILDKDAEITLISKDTKVYSRCMLHYVISGSKTEEDICFTEDDFFNKYEINWISGKKIIGINIYNKFLTTDDERIVTFDKLLIASGADSFIPPIKNLRGANNVYALRHMEDVVNINSVAKINTSAVIIGAGLVGIDAAIGLIEKGVKVNIVEMAPGILPIQLDAKTAKVYENELIKNGAQVYTSVSVEEIIIDENKDVKAVKLGDGRKINCDFIICAAGVRPNVDFLKDDRIKIEKGIVIDSRCKTSVEDIYAAGDVCGISPIWPMAVKQGIVAAYNMTGNLKELDDYFSFKNSMNFFGIQTVSLGVLEAPDNTYEVEVRVYRDIYKKIIHKDGVIYGAILQGDISYCGILTQLIKNKVDVSKINKSVLDINYGDFYKVSEDGQYMY</sequence>
<dbReference type="Pfam" id="PF07992">
    <property type="entry name" value="Pyr_redox_2"/>
    <property type="match status" value="1"/>
</dbReference>
<dbReference type="EMBL" id="BHYK01000001">
    <property type="protein sequence ID" value="GCD08482.1"/>
    <property type="molecule type" value="Genomic_DNA"/>
</dbReference>
<dbReference type="OrthoDB" id="9807946at2"/>
<dbReference type="Pfam" id="PF18267">
    <property type="entry name" value="Rubredoxin_C"/>
    <property type="match status" value="1"/>
</dbReference>